<gene>
    <name evidence="2" type="ORF">CLV62_10390</name>
</gene>
<dbReference type="EMBL" id="QICL01000003">
    <property type="protein sequence ID" value="PXV67417.1"/>
    <property type="molecule type" value="Genomic_DNA"/>
</dbReference>
<dbReference type="AlphaFoldDB" id="A0A2V3PU35"/>
<feature type="transmembrane region" description="Helical" evidence="1">
    <location>
        <begin position="95"/>
        <end position="114"/>
    </location>
</feature>
<dbReference type="RefSeq" id="WP_110309573.1">
    <property type="nucleotide sequence ID" value="NZ_QICL01000003.1"/>
</dbReference>
<keyword evidence="1" id="KW-1133">Transmembrane helix</keyword>
<sequence>MDAIRQYKKSIVENKNLVLFSIILTFLIRFIIFYLVKEAPGNENIGTGYLWTGILTQLLSNGTISFIVSTFFVFSISFYASQLNAKHGLIRNRTYLLYVFGSLIFSSHPVFIYMTHYYVSAFAFLICVDILYSSYQDKSGGRNAYALGFVLGISSLFSFFTLMYLPLFWMGFRMMRIFNFKTFIISILGIATIYWLSFAFFLWQNNIAGFLEPFNHLYPILNGSIENTSFTGESLLVAIALILLIIISLDYQTNSFRDKIRIRANIQFLHLASLFSILTFFFIIFDPTLNLYMISCSMSILLAHFFTLVEQKWKVITFYILILVYFLCCFLNLLN</sequence>
<evidence type="ECO:0000256" key="1">
    <source>
        <dbReference type="SAM" id="Phobius"/>
    </source>
</evidence>
<organism evidence="2 3">
    <name type="scientific">Dysgonomonas alginatilytica</name>
    <dbReference type="NCBI Taxonomy" id="1605892"/>
    <lineage>
        <taxon>Bacteria</taxon>
        <taxon>Pseudomonadati</taxon>
        <taxon>Bacteroidota</taxon>
        <taxon>Bacteroidia</taxon>
        <taxon>Bacteroidales</taxon>
        <taxon>Dysgonomonadaceae</taxon>
        <taxon>Dysgonomonas</taxon>
    </lineage>
</organism>
<evidence type="ECO:0000313" key="3">
    <source>
        <dbReference type="Proteomes" id="UP000247973"/>
    </source>
</evidence>
<feature type="transmembrane region" description="Helical" evidence="1">
    <location>
        <begin position="17"/>
        <end position="36"/>
    </location>
</feature>
<protein>
    <recommendedName>
        <fullName evidence="4">Beta-carotene 15,15'-monooxygenase</fullName>
    </recommendedName>
</protein>
<feature type="transmembrane region" description="Helical" evidence="1">
    <location>
        <begin position="234"/>
        <end position="252"/>
    </location>
</feature>
<evidence type="ECO:0008006" key="4">
    <source>
        <dbReference type="Google" id="ProtNLM"/>
    </source>
</evidence>
<accession>A0A2V3PU35</accession>
<keyword evidence="1" id="KW-0472">Membrane</keyword>
<reference evidence="2 3" key="1">
    <citation type="submission" date="2018-03" db="EMBL/GenBank/DDBJ databases">
        <title>Genomic Encyclopedia of Archaeal and Bacterial Type Strains, Phase II (KMG-II): from individual species to whole genera.</title>
        <authorList>
            <person name="Goeker M."/>
        </authorList>
    </citation>
    <scope>NUCLEOTIDE SEQUENCE [LARGE SCALE GENOMIC DNA]</scope>
    <source>
        <strain evidence="2 3">DSM 100214</strain>
    </source>
</reference>
<feature type="transmembrane region" description="Helical" evidence="1">
    <location>
        <begin position="316"/>
        <end position="334"/>
    </location>
</feature>
<comment type="caution">
    <text evidence="2">The sequence shown here is derived from an EMBL/GenBank/DDBJ whole genome shotgun (WGS) entry which is preliminary data.</text>
</comment>
<proteinExistence type="predicted"/>
<feature type="transmembrane region" description="Helical" evidence="1">
    <location>
        <begin position="182"/>
        <end position="203"/>
    </location>
</feature>
<dbReference type="OrthoDB" id="1116060at2"/>
<evidence type="ECO:0000313" key="2">
    <source>
        <dbReference type="EMBL" id="PXV67417.1"/>
    </source>
</evidence>
<feature type="transmembrane region" description="Helical" evidence="1">
    <location>
        <begin position="48"/>
        <end position="74"/>
    </location>
</feature>
<feature type="transmembrane region" description="Helical" evidence="1">
    <location>
        <begin position="264"/>
        <end position="285"/>
    </location>
</feature>
<keyword evidence="3" id="KW-1185">Reference proteome</keyword>
<dbReference type="Proteomes" id="UP000247973">
    <property type="component" value="Unassembled WGS sequence"/>
</dbReference>
<feature type="transmembrane region" description="Helical" evidence="1">
    <location>
        <begin position="291"/>
        <end position="309"/>
    </location>
</feature>
<feature type="transmembrane region" description="Helical" evidence="1">
    <location>
        <begin position="144"/>
        <end position="170"/>
    </location>
</feature>
<keyword evidence="1" id="KW-0812">Transmembrane</keyword>
<name>A0A2V3PU35_9BACT</name>